<dbReference type="AlphaFoldDB" id="A0A0A8YMN9"/>
<evidence type="ECO:0000313" key="1">
    <source>
        <dbReference type="EMBL" id="JAD27904.1"/>
    </source>
</evidence>
<reference evidence="1" key="1">
    <citation type="submission" date="2014-09" db="EMBL/GenBank/DDBJ databases">
        <authorList>
            <person name="Magalhaes I.L.F."/>
            <person name="Oliveira U."/>
            <person name="Santos F.R."/>
            <person name="Vidigal T.H.D.A."/>
            <person name="Brescovit A.D."/>
            <person name="Santos A.J."/>
        </authorList>
    </citation>
    <scope>NUCLEOTIDE SEQUENCE</scope>
    <source>
        <tissue evidence="1">Shoot tissue taken approximately 20 cm above the soil surface</tissue>
    </source>
</reference>
<organism evidence="1">
    <name type="scientific">Arundo donax</name>
    <name type="common">Giant reed</name>
    <name type="synonym">Donax arundinaceus</name>
    <dbReference type="NCBI Taxonomy" id="35708"/>
    <lineage>
        <taxon>Eukaryota</taxon>
        <taxon>Viridiplantae</taxon>
        <taxon>Streptophyta</taxon>
        <taxon>Embryophyta</taxon>
        <taxon>Tracheophyta</taxon>
        <taxon>Spermatophyta</taxon>
        <taxon>Magnoliopsida</taxon>
        <taxon>Liliopsida</taxon>
        <taxon>Poales</taxon>
        <taxon>Poaceae</taxon>
        <taxon>PACMAD clade</taxon>
        <taxon>Arundinoideae</taxon>
        <taxon>Arundineae</taxon>
        <taxon>Arundo</taxon>
    </lineage>
</organism>
<name>A0A0A8YMN9_ARUDO</name>
<proteinExistence type="predicted"/>
<reference evidence="1" key="2">
    <citation type="journal article" date="2015" name="Data Brief">
        <title>Shoot transcriptome of the giant reed, Arundo donax.</title>
        <authorList>
            <person name="Barrero R.A."/>
            <person name="Guerrero F.D."/>
            <person name="Moolhuijzen P."/>
            <person name="Goolsby J.A."/>
            <person name="Tidwell J."/>
            <person name="Bellgard S.E."/>
            <person name="Bellgard M.I."/>
        </authorList>
    </citation>
    <scope>NUCLEOTIDE SEQUENCE</scope>
    <source>
        <tissue evidence="1">Shoot tissue taken approximately 20 cm above the soil surface</tissue>
    </source>
</reference>
<dbReference type="EMBL" id="GBRH01269991">
    <property type="protein sequence ID" value="JAD27904.1"/>
    <property type="molecule type" value="Transcribed_RNA"/>
</dbReference>
<sequence>MNILISSPLSQIVDGPVSSKKTVDGEIFDPSSLLICW</sequence>
<protein>
    <submittedName>
        <fullName evidence="1">Uncharacterized protein</fullName>
    </submittedName>
</protein>
<accession>A0A0A8YMN9</accession>